<proteinExistence type="predicted"/>
<dbReference type="RefSeq" id="WP_145435858.1">
    <property type="nucleotide sequence ID" value="NZ_CP036339.1"/>
</dbReference>
<reference evidence="1 2" key="1">
    <citation type="submission" date="2019-02" db="EMBL/GenBank/DDBJ databases">
        <title>Deep-cultivation of Planctomycetes and their phenomic and genomic characterization uncovers novel biology.</title>
        <authorList>
            <person name="Wiegand S."/>
            <person name="Jogler M."/>
            <person name="Boedeker C."/>
            <person name="Pinto D."/>
            <person name="Vollmers J."/>
            <person name="Rivas-Marin E."/>
            <person name="Kohn T."/>
            <person name="Peeters S.H."/>
            <person name="Heuer A."/>
            <person name="Rast P."/>
            <person name="Oberbeckmann S."/>
            <person name="Bunk B."/>
            <person name="Jeske O."/>
            <person name="Meyerdierks A."/>
            <person name="Storesund J.E."/>
            <person name="Kallscheuer N."/>
            <person name="Luecker S."/>
            <person name="Lage O.M."/>
            <person name="Pohl T."/>
            <person name="Merkel B.J."/>
            <person name="Hornburger P."/>
            <person name="Mueller R.-W."/>
            <person name="Bruemmer F."/>
            <person name="Labrenz M."/>
            <person name="Spormann A.M."/>
            <person name="Op den Camp H."/>
            <person name="Overmann J."/>
            <person name="Amann R."/>
            <person name="Jetten M.S.M."/>
            <person name="Mascher T."/>
            <person name="Medema M.H."/>
            <person name="Devos D.P."/>
            <person name="Kaster A.-K."/>
            <person name="Ovreas L."/>
            <person name="Rohde M."/>
            <person name="Galperin M.Y."/>
            <person name="Jogler C."/>
        </authorList>
    </citation>
    <scope>NUCLEOTIDE SEQUENCE [LARGE SCALE GENOMIC DNA]</scope>
    <source>
        <strain evidence="1 2">I41</strain>
    </source>
</reference>
<evidence type="ECO:0000313" key="1">
    <source>
        <dbReference type="EMBL" id="QDT76108.1"/>
    </source>
</evidence>
<gene>
    <name evidence="1" type="ORF">I41_53530</name>
</gene>
<dbReference type="AlphaFoldDB" id="A0A517U649"/>
<dbReference type="OrthoDB" id="290824at2"/>
<name>A0A517U649_9BACT</name>
<evidence type="ECO:0000313" key="2">
    <source>
        <dbReference type="Proteomes" id="UP000317909"/>
    </source>
</evidence>
<sequence length="195" mass="21408">MQISGRLVIVAMFVLAISMAAGAWLYQYSYSRRSAEFWGESSRLIGKSPELQFLVLESTPAEGDASGDDPTNAVAGRPVTDYHDLRNEKGLIHLRHVFIQDDNFSWGARQVEPAASTRDWAYALRFVEGPSEQVVLLGRDFKVLGKLSTDGKQVDVLPCPRIATPLQRYLTDVGALKPKAKSDAEPTVAAESAAR</sequence>
<dbReference type="EMBL" id="CP036339">
    <property type="protein sequence ID" value="QDT76108.1"/>
    <property type="molecule type" value="Genomic_DNA"/>
</dbReference>
<keyword evidence="2" id="KW-1185">Reference proteome</keyword>
<dbReference type="KEGG" id="llh:I41_53530"/>
<dbReference type="Proteomes" id="UP000317909">
    <property type="component" value="Chromosome"/>
</dbReference>
<accession>A0A517U649</accession>
<protein>
    <submittedName>
        <fullName evidence="1">Uncharacterized protein</fullName>
    </submittedName>
</protein>
<organism evidence="1 2">
    <name type="scientific">Lacipirellula limnantheis</name>
    <dbReference type="NCBI Taxonomy" id="2528024"/>
    <lineage>
        <taxon>Bacteria</taxon>
        <taxon>Pseudomonadati</taxon>
        <taxon>Planctomycetota</taxon>
        <taxon>Planctomycetia</taxon>
        <taxon>Pirellulales</taxon>
        <taxon>Lacipirellulaceae</taxon>
        <taxon>Lacipirellula</taxon>
    </lineage>
</organism>